<organism evidence="7 8">
    <name type="scientific">Actinoalloteichus fjordicus</name>
    <dbReference type="NCBI Taxonomy" id="1612552"/>
    <lineage>
        <taxon>Bacteria</taxon>
        <taxon>Bacillati</taxon>
        <taxon>Actinomycetota</taxon>
        <taxon>Actinomycetes</taxon>
        <taxon>Pseudonocardiales</taxon>
        <taxon>Pseudonocardiaceae</taxon>
        <taxon>Actinoalloteichus</taxon>
    </lineage>
</organism>
<dbReference type="GO" id="GO:0000976">
    <property type="term" value="F:transcription cis-regulatory region binding"/>
    <property type="evidence" value="ECO:0007669"/>
    <property type="project" value="TreeGrafter"/>
</dbReference>
<keyword evidence="1" id="KW-0805">Transcription regulation</keyword>
<keyword evidence="3" id="KW-0804">Transcription</keyword>
<dbReference type="GO" id="GO:0003700">
    <property type="term" value="F:DNA-binding transcription factor activity"/>
    <property type="evidence" value="ECO:0007669"/>
    <property type="project" value="TreeGrafter"/>
</dbReference>
<evidence type="ECO:0000313" key="7">
    <source>
        <dbReference type="EMBL" id="APU15066.1"/>
    </source>
</evidence>
<evidence type="ECO:0000256" key="3">
    <source>
        <dbReference type="ARBA" id="ARBA00023163"/>
    </source>
</evidence>
<protein>
    <submittedName>
        <fullName evidence="7">Transcriptional regulator, TetR family</fullName>
    </submittedName>
</protein>
<evidence type="ECO:0000256" key="5">
    <source>
        <dbReference type="SAM" id="MobiDB-lite"/>
    </source>
</evidence>
<dbReference type="InterPro" id="IPR036271">
    <property type="entry name" value="Tet_transcr_reg_TetR-rel_C_sf"/>
</dbReference>
<dbReference type="InterPro" id="IPR001647">
    <property type="entry name" value="HTH_TetR"/>
</dbReference>
<dbReference type="InterPro" id="IPR050109">
    <property type="entry name" value="HTH-type_TetR-like_transc_reg"/>
</dbReference>
<sequence>MLSGSSSAADSMRGMNDPALESRTRGRTQRAILSAAASVLARNRTATLPEIAEAAGVSRTTLRRYFPDRDGLISAAVEDSVEAIEQAVADAEIEQGAPAEAMRRLVAAMVSVGDRLMFLFADPQILEGHGGANGVPAPPSAPDDPVIALIERGQAEGVFDREVTPDWIQRVLWSLVYTGYEEADQGRLSRHGVTSVVIRTLENGIRVEN</sequence>
<dbReference type="SUPFAM" id="SSF48498">
    <property type="entry name" value="Tetracyclin repressor-like, C-terminal domain"/>
    <property type="match status" value="1"/>
</dbReference>
<dbReference type="PANTHER" id="PTHR30055:SF234">
    <property type="entry name" value="HTH-TYPE TRANSCRIPTIONAL REGULATOR BETI"/>
    <property type="match status" value="1"/>
</dbReference>
<dbReference type="Gene3D" id="1.10.357.10">
    <property type="entry name" value="Tetracycline Repressor, domain 2"/>
    <property type="match status" value="1"/>
</dbReference>
<gene>
    <name evidence="7" type="ORF">UA74_15055</name>
</gene>
<accession>A0AAC9PSQ2</accession>
<evidence type="ECO:0000256" key="2">
    <source>
        <dbReference type="ARBA" id="ARBA00023125"/>
    </source>
</evidence>
<feature type="DNA-binding region" description="H-T-H motif" evidence="4">
    <location>
        <begin position="47"/>
        <end position="66"/>
    </location>
</feature>
<dbReference type="PROSITE" id="PS50977">
    <property type="entry name" value="HTH_TETR_2"/>
    <property type="match status" value="1"/>
</dbReference>
<feature type="domain" description="HTH tetR-type" evidence="6">
    <location>
        <begin position="26"/>
        <end position="84"/>
    </location>
</feature>
<dbReference type="AlphaFoldDB" id="A0AAC9PSQ2"/>
<feature type="region of interest" description="Disordered" evidence="5">
    <location>
        <begin position="1"/>
        <end position="27"/>
    </location>
</feature>
<dbReference type="EMBL" id="CP016076">
    <property type="protein sequence ID" value="APU15066.1"/>
    <property type="molecule type" value="Genomic_DNA"/>
</dbReference>
<keyword evidence="8" id="KW-1185">Reference proteome</keyword>
<evidence type="ECO:0000256" key="4">
    <source>
        <dbReference type="PROSITE-ProRule" id="PRU00335"/>
    </source>
</evidence>
<evidence type="ECO:0000313" key="8">
    <source>
        <dbReference type="Proteomes" id="UP000185511"/>
    </source>
</evidence>
<name>A0AAC9PSQ2_9PSEU</name>
<proteinExistence type="predicted"/>
<dbReference type="PANTHER" id="PTHR30055">
    <property type="entry name" value="HTH-TYPE TRANSCRIPTIONAL REGULATOR RUTR"/>
    <property type="match status" value="1"/>
</dbReference>
<dbReference type="KEGG" id="acad:UA74_15055"/>
<dbReference type="InterPro" id="IPR009057">
    <property type="entry name" value="Homeodomain-like_sf"/>
</dbReference>
<keyword evidence="2 4" id="KW-0238">DNA-binding</keyword>
<evidence type="ECO:0000259" key="6">
    <source>
        <dbReference type="PROSITE" id="PS50977"/>
    </source>
</evidence>
<dbReference type="Proteomes" id="UP000185511">
    <property type="component" value="Chromosome"/>
</dbReference>
<dbReference type="Pfam" id="PF00440">
    <property type="entry name" value="TetR_N"/>
    <property type="match status" value="1"/>
</dbReference>
<evidence type="ECO:0000256" key="1">
    <source>
        <dbReference type="ARBA" id="ARBA00023015"/>
    </source>
</evidence>
<dbReference type="SUPFAM" id="SSF46689">
    <property type="entry name" value="Homeodomain-like"/>
    <property type="match status" value="1"/>
</dbReference>
<reference evidence="8" key="1">
    <citation type="submission" date="2016-06" db="EMBL/GenBank/DDBJ databases">
        <title>Complete genome sequence of Actinoalloteichus fjordicus DSM 46855 (=ADI127-17), type strain of the new species Actinoalloteichus fjordicus.</title>
        <authorList>
            <person name="Ruckert C."/>
            <person name="Nouioui I."/>
            <person name="Willmese J."/>
            <person name="van Wezel G."/>
            <person name="Klenk H.-P."/>
            <person name="Kalinowski J."/>
            <person name="Zotchev S.B."/>
        </authorList>
    </citation>
    <scope>NUCLEOTIDE SEQUENCE [LARGE SCALE GENOMIC DNA]</scope>
    <source>
        <strain evidence="8">ADI127-7</strain>
    </source>
</reference>